<evidence type="ECO:0000256" key="1">
    <source>
        <dbReference type="SAM" id="MobiDB-lite"/>
    </source>
</evidence>
<accession>M7XLC9</accession>
<dbReference type="Proteomes" id="UP000016926">
    <property type="component" value="Unassembled WGS sequence"/>
</dbReference>
<evidence type="ECO:0000313" key="2">
    <source>
        <dbReference type="EMBL" id="EMS24684.1"/>
    </source>
</evidence>
<feature type="region of interest" description="Disordered" evidence="1">
    <location>
        <begin position="1"/>
        <end position="36"/>
    </location>
</feature>
<dbReference type="HOGENOM" id="CLU_963635_0_0_1"/>
<dbReference type="AlphaFoldDB" id="M7XLC9"/>
<feature type="compositionally biased region" description="Basic residues" evidence="1">
    <location>
        <begin position="23"/>
        <end position="32"/>
    </location>
</feature>
<name>M7XLC9_RHOT1</name>
<dbReference type="RefSeq" id="XP_016275803.1">
    <property type="nucleotide sequence ID" value="XM_016418527.1"/>
</dbReference>
<feature type="compositionally biased region" description="Basic and acidic residues" evidence="1">
    <location>
        <begin position="63"/>
        <end position="81"/>
    </location>
</feature>
<organism evidence="2 3">
    <name type="scientific">Rhodotorula toruloides (strain NP11)</name>
    <name type="common">Yeast</name>
    <name type="synonym">Rhodosporidium toruloides</name>
    <dbReference type="NCBI Taxonomy" id="1130832"/>
    <lineage>
        <taxon>Eukaryota</taxon>
        <taxon>Fungi</taxon>
        <taxon>Dikarya</taxon>
        <taxon>Basidiomycota</taxon>
        <taxon>Pucciniomycotina</taxon>
        <taxon>Microbotryomycetes</taxon>
        <taxon>Sporidiobolales</taxon>
        <taxon>Sporidiobolaceae</taxon>
        <taxon>Rhodotorula</taxon>
    </lineage>
</organism>
<feature type="region of interest" description="Disordered" evidence="1">
    <location>
        <begin position="63"/>
        <end position="93"/>
    </location>
</feature>
<gene>
    <name evidence="2" type="ORF">RHTO_04864</name>
</gene>
<dbReference type="GeneID" id="27368877"/>
<reference evidence="2 3" key="1">
    <citation type="journal article" date="2012" name="Nat. Commun.">
        <title>A multi-omic map of the lipid-producing yeast Rhodosporidium toruloides.</title>
        <authorList>
            <person name="Zhu Z."/>
            <person name="Zhang S."/>
            <person name="Liu H."/>
            <person name="Shen H."/>
            <person name="Lin X."/>
            <person name="Yang F."/>
            <person name="Zhou Y.J."/>
            <person name="Jin G."/>
            <person name="Ye M."/>
            <person name="Zou H."/>
            <person name="Zou H."/>
            <person name="Zhao Z.K."/>
        </authorList>
    </citation>
    <scope>NUCLEOTIDE SEQUENCE [LARGE SCALE GENOMIC DNA]</scope>
    <source>
        <strain evidence="2 3">NP11</strain>
    </source>
</reference>
<feature type="compositionally biased region" description="Basic and acidic residues" evidence="1">
    <location>
        <begin position="1"/>
        <end position="22"/>
    </location>
</feature>
<keyword evidence="3" id="KW-1185">Reference proteome</keyword>
<sequence>MGVKRGEQQHRAHPRLTGERVRQLAKHKRSKSRERAAGVELEYLETRMVGKVVRAEVDKPKWLSESPRGVDRSRETSERRGSRPIWERAPGCDPTLAASHGDRVLATRSARAVWSRLFVQLLPPLQCLDAAPAAPRPAVEQTSNIGPDFDGSRSIRRQRAGLASRCGSLGREPRLPRYDCRRRQPWPACRATSPEFRRRDSPDIGFCRTLARLLRPARTLKLGFTRKRRRSRFEMMLTHSSLLGDLLRAVATQAHADLHPSAHAALATTTSSVSQQKPTRLAPPARPRQ</sequence>
<protein>
    <submittedName>
        <fullName evidence="2">Uncharacterized protein</fullName>
    </submittedName>
</protein>
<feature type="region of interest" description="Disordered" evidence="1">
    <location>
        <begin position="265"/>
        <end position="289"/>
    </location>
</feature>
<proteinExistence type="predicted"/>
<feature type="compositionally biased region" description="Low complexity" evidence="1">
    <location>
        <begin position="265"/>
        <end position="274"/>
    </location>
</feature>
<evidence type="ECO:0000313" key="3">
    <source>
        <dbReference type="Proteomes" id="UP000016926"/>
    </source>
</evidence>
<dbReference type="EMBL" id="KB722644">
    <property type="protein sequence ID" value="EMS24684.1"/>
    <property type="molecule type" value="Genomic_DNA"/>
</dbReference>